<keyword evidence="1" id="KW-0732">Signal</keyword>
<comment type="caution">
    <text evidence="3">The sequence shown here is derived from an EMBL/GenBank/DDBJ whole genome shotgun (WGS) entry which is preliminary data.</text>
</comment>
<accession>A0AA37SRS3</accession>
<evidence type="ECO:0000256" key="1">
    <source>
        <dbReference type="SAM" id="SignalP"/>
    </source>
</evidence>
<evidence type="ECO:0000313" key="3">
    <source>
        <dbReference type="EMBL" id="GLR19097.1"/>
    </source>
</evidence>
<dbReference type="InterPro" id="IPR026444">
    <property type="entry name" value="Secre_tail"/>
</dbReference>
<gene>
    <name evidence="3" type="ORF">GCM10007940_37130</name>
</gene>
<proteinExistence type="predicted"/>
<evidence type="ECO:0000313" key="4">
    <source>
        <dbReference type="Proteomes" id="UP001156666"/>
    </source>
</evidence>
<dbReference type="AlphaFoldDB" id="A0AA37SRS3"/>
<dbReference type="NCBIfam" id="TIGR04183">
    <property type="entry name" value="Por_Secre_tail"/>
    <property type="match status" value="1"/>
</dbReference>
<dbReference type="Proteomes" id="UP001156666">
    <property type="component" value="Unassembled WGS sequence"/>
</dbReference>
<feature type="signal peptide" evidence="1">
    <location>
        <begin position="1"/>
        <end position="21"/>
    </location>
</feature>
<feature type="domain" description="Secretion system C-terminal sorting" evidence="2">
    <location>
        <begin position="552"/>
        <end position="611"/>
    </location>
</feature>
<dbReference type="RefSeq" id="WP_235292257.1">
    <property type="nucleotide sequence ID" value="NZ_BSOH01000027.1"/>
</dbReference>
<dbReference type="Pfam" id="PF18962">
    <property type="entry name" value="Por_Secre_tail"/>
    <property type="match status" value="1"/>
</dbReference>
<evidence type="ECO:0000259" key="2">
    <source>
        <dbReference type="Pfam" id="PF18962"/>
    </source>
</evidence>
<dbReference type="EMBL" id="BSOH01000027">
    <property type="protein sequence ID" value="GLR19097.1"/>
    <property type="molecule type" value="Genomic_DNA"/>
</dbReference>
<name>A0AA37SRS3_9BACT</name>
<sequence>MHHFILKSLLFILIPTSFAIAQLPDSCKLNIGTNLSGVADYGTEIPFVNLMKVSREWYTKGVNDPDYQWDTQLASQLTYDENGYPTHIPQTIEGEALAQQVATVWDGTDGWPPGKYTLLWDGNGDFELWGGLTNLEKVNDNRYEFDYLDPIGGLLQIIMTYSDINNPVHNMRLLMPGTEDTYETQPFYQLWLDKLEPFQTVRFMDWGNTNFWGQEDGYNWEIPELADWDERAKIGQYTYTGHKGIPYEYMVELMNLKDIDGWVCIPHRASDDYIRKMADFFRDNVEDERHIYVEFSNEIWNWIFGQAQWLNKYGCVDKGITWPEGTVPYIQNALDHWTASFAEESERLTRVAAVQTGWLDVSERICYNLAPNTVDAISPAYYFSYNEESEAILDGLGANATVSDIAHHARLGFEPHMEWMRGIKSIADSIGVPLAFYEGGQHLTPNPFGVEPSYSQALLAIQRDTSMYNLYNEWFNQVRTLNDRNEPMLLMNFSFVNPRSARYGSWGVLETMDQDLSVTPAPKYQATIENMGCNSLSSSQIDIEHLSEPIYILPNPSSEEIRIIGLAENQNVQLYNASGILISTFHLASGASNYIDIRTRADGVYFLKFHNPVNGRISIEKFIKVSH</sequence>
<reference evidence="3" key="2">
    <citation type="submission" date="2023-01" db="EMBL/GenBank/DDBJ databases">
        <title>Draft genome sequence of Portibacter lacus strain NBRC 108769.</title>
        <authorList>
            <person name="Sun Q."/>
            <person name="Mori K."/>
        </authorList>
    </citation>
    <scope>NUCLEOTIDE SEQUENCE</scope>
    <source>
        <strain evidence="3">NBRC 108769</strain>
    </source>
</reference>
<reference evidence="3" key="1">
    <citation type="journal article" date="2014" name="Int. J. Syst. Evol. Microbiol.">
        <title>Complete genome sequence of Corynebacterium casei LMG S-19264T (=DSM 44701T), isolated from a smear-ripened cheese.</title>
        <authorList>
            <consortium name="US DOE Joint Genome Institute (JGI-PGF)"/>
            <person name="Walter F."/>
            <person name="Albersmeier A."/>
            <person name="Kalinowski J."/>
            <person name="Ruckert C."/>
        </authorList>
    </citation>
    <scope>NUCLEOTIDE SEQUENCE</scope>
    <source>
        <strain evidence="3">NBRC 108769</strain>
    </source>
</reference>
<keyword evidence="4" id="KW-1185">Reference proteome</keyword>
<organism evidence="3 4">
    <name type="scientific">Portibacter lacus</name>
    <dbReference type="NCBI Taxonomy" id="1099794"/>
    <lineage>
        <taxon>Bacteria</taxon>
        <taxon>Pseudomonadati</taxon>
        <taxon>Bacteroidota</taxon>
        <taxon>Saprospiria</taxon>
        <taxon>Saprospirales</taxon>
        <taxon>Haliscomenobacteraceae</taxon>
        <taxon>Portibacter</taxon>
    </lineage>
</organism>
<feature type="chain" id="PRO_5041354215" description="Secretion system C-terminal sorting domain-containing protein" evidence="1">
    <location>
        <begin position="22"/>
        <end position="627"/>
    </location>
</feature>
<protein>
    <recommendedName>
        <fullName evidence="2">Secretion system C-terminal sorting domain-containing protein</fullName>
    </recommendedName>
</protein>